<dbReference type="AlphaFoldDB" id="W1PKA6"/>
<evidence type="ECO:0000259" key="2">
    <source>
        <dbReference type="Pfam" id="PF05057"/>
    </source>
</evidence>
<proteinExistence type="predicted"/>
<dbReference type="KEGG" id="atr:18438600"/>
<dbReference type="PANTHER" id="PTHR12482:SF4">
    <property type="entry name" value="ALPHA_BETA-HYDROLASES SUPERFAMILY PROTEIN"/>
    <property type="match status" value="1"/>
</dbReference>
<dbReference type="GO" id="GO:0006629">
    <property type="term" value="P:lipid metabolic process"/>
    <property type="evidence" value="ECO:0000318"/>
    <property type="project" value="GO_Central"/>
</dbReference>
<feature type="region of interest" description="Disordered" evidence="1">
    <location>
        <begin position="1"/>
        <end position="22"/>
    </location>
</feature>
<dbReference type="SUPFAM" id="SSF53474">
    <property type="entry name" value="alpha/beta-Hydrolases"/>
    <property type="match status" value="1"/>
</dbReference>
<name>W1PKA6_AMBTC</name>
<accession>W1PKA6</accession>
<dbReference type="PANTHER" id="PTHR12482">
    <property type="entry name" value="LIPASE ROG1-RELATED-RELATED"/>
    <property type="match status" value="1"/>
</dbReference>
<dbReference type="InterPro" id="IPR029058">
    <property type="entry name" value="AB_hydrolase_fold"/>
</dbReference>
<dbReference type="EMBL" id="KI392852">
    <property type="protein sequence ID" value="ERN10427.1"/>
    <property type="molecule type" value="Genomic_DNA"/>
</dbReference>
<dbReference type="eggNOG" id="KOG4372">
    <property type="taxonomic scope" value="Eukaryota"/>
</dbReference>
<feature type="domain" description="DUF676" evidence="2">
    <location>
        <begin position="54"/>
        <end position="280"/>
    </location>
</feature>
<dbReference type="HOGENOM" id="CLU_044151_2_1_1"/>
<dbReference type="InterPro" id="IPR044294">
    <property type="entry name" value="Lipase-like"/>
</dbReference>
<dbReference type="InterPro" id="IPR007751">
    <property type="entry name" value="DUF676_lipase-like"/>
</dbReference>
<dbReference type="Pfam" id="PF05057">
    <property type="entry name" value="DUF676"/>
    <property type="match status" value="1"/>
</dbReference>
<evidence type="ECO:0000313" key="4">
    <source>
        <dbReference type="Proteomes" id="UP000017836"/>
    </source>
</evidence>
<dbReference type="Gene3D" id="3.40.50.1820">
    <property type="entry name" value="alpha/beta hydrolase"/>
    <property type="match status" value="1"/>
</dbReference>
<dbReference type="OrthoDB" id="273452at2759"/>
<keyword evidence="4" id="KW-1185">Reference proteome</keyword>
<protein>
    <recommendedName>
        <fullName evidence="2">DUF676 domain-containing protein</fullName>
    </recommendedName>
</protein>
<gene>
    <name evidence="3" type="ORF">AMTR_s00026p00200500</name>
</gene>
<dbReference type="FunFam" id="3.40.50.1820:FF:000180">
    <property type="entry name" value="Putative lipase ROG1"/>
    <property type="match status" value="1"/>
</dbReference>
<reference evidence="4" key="1">
    <citation type="journal article" date="2013" name="Science">
        <title>The Amborella genome and the evolution of flowering plants.</title>
        <authorList>
            <consortium name="Amborella Genome Project"/>
        </authorList>
    </citation>
    <scope>NUCLEOTIDE SEQUENCE [LARGE SCALE GENOMIC DNA]</scope>
</reference>
<sequence length="385" mass="43324">MGDQKPPKKPSSASNRRKKRILGSGFDCFSSTTIDTDGVEIQPNGLPESGNPSKSPARLIVMVNGIIGSAANWKFAAKQFVRRFLDDVIVHCSECNSSTLTFDGVDALGERLAAEVKTVINRWPGLQKISFVAHSLGGLVARFAIGRLYEKNTSENADYIDGESKDQNREKVSEVKIAGLEPMNFITFATPHLGSRGHRQLPCLCGFWILEKVASRTAHWIAGRSGKHLFLNDHDEGRPPLLLRMVNVCDGLYLMSALKVFNRCVAYSNADFDHMVGWRTSSIRWQHELPRKLLFKNEKYPHIVNVETAKTEKGHQAVLESKDNNVDFEEAMITALSEVSWERIDVSFRKSRQRFIAHSTSQVKTYWMNSDGADVIWHMIDNFLV</sequence>
<dbReference type="Proteomes" id="UP000017836">
    <property type="component" value="Unassembled WGS sequence"/>
</dbReference>
<organism evidence="3 4">
    <name type="scientific">Amborella trichopoda</name>
    <dbReference type="NCBI Taxonomy" id="13333"/>
    <lineage>
        <taxon>Eukaryota</taxon>
        <taxon>Viridiplantae</taxon>
        <taxon>Streptophyta</taxon>
        <taxon>Embryophyta</taxon>
        <taxon>Tracheophyta</taxon>
        <taxon>Spermatophyta</taxon>
        <taxon>Magnoliopsida</taxon>
        <taxon>Amborellales</taxon>
        <taxon>Amborellaceae</taxon>
        <taxon>Amborella</taxon>
    </lineage>
</organism>
<dbReference type="Gramene" id="ERN10427">
    <property type="protein sequence ID" value="ERN10427"/>
    <property type="gene ID" value="AMTR_s00026p00200500"/>
</dbReference>
<evidence type="ECO:0000256" key="1">
    <source>
        <dbReference type="SAM" id="MobiDB-lite"/>
    </source>
</evidence>
<evidence type="ECO:0000313" key="3">
    <source>
        <dbReference type="EMBL" id="ERN10427.1"/>
    </source>
</evidence>
<dbReference type="OMA" id="QHQLRFR"/>